<gene>
    <name evidence="4" type="ORF">METZ01_LOCUS97376</name>
</gene>
<organism evidence="4">
    <name type="scientific">marine metagenome</name>
    <dbReference type="NCBI Taxonomy" id="408172"/>
    <lineage>
        <taxon>unclassified sequences</taxon>
        <taxon>metagenomes</taxon>
        <taxon>ecological metagenomes</taxon>
    </lineage>
</organism>
<dbReference type="Pfam" id="PF13385">
    <property type="entry name" value="Laminin_G_3"/>
    <property type="match status" value="1"/>
</dbReference>
<proteinExistence type="predicted"/>
<dbReference type="EMBL" id="UINC01009966">
    <property type="protein sequence ID" value="SVA44522.1"/>
    <property type="molecule type" value="Genomic_DNA"/>
</dbReference>
<dbReference type="Gene3D" id="2.160.20.10">
    <property type="entry name" value="Single-stranded right-handed beta-helix, Pectin lyase-like"/>
    <property type="match status" value="2"/>
</dbReference>
<dbReference type="Gene3D" id="2.60.120.200">
    <property type="match status" value="1"/>
</dbReference>
<dbReference type="InterPro" id="IPR012334">
    <property type="entry name" value="Pectin_lyas_fold"/>
</dbReference>
<sequence>MVVDKNALSQYQTDNFLRFDPFNLNDQIINTGGWVTPDTIDLSNKAVTLGSTFTQEVWIFSDQKGYYTQEVIGYSPSDDKNRSPSIRTHEYGKSIWYGFGDGSDWYGEIATDVISTLGWYHVAVTFDGSDYKLFVNGSEVNNSSIAAGISPINTPVKSIGTRFQGKIDEVRMWSIARTESEINNDMNKRLTGSETNLVAYYPMDINGDYQLIDLSSNQNHGVIKNADVMQKFSSNDCNAPDGTESCPYPTINSALDDAQPGDRVLIKGGRYSEYIKRFGLNNVKIEGYLDENVIIDGTFSLETEWVPYNHNGHDIYKTVIDFDSLSYRYGMRTDSVYSVFLNERYMMMSMPVNFKNPTDSINGDPKNGEPGTIRALEIKSPLQWPEEGYQPGELANLDSPEEWSFDPGTGILYLYPSDGVIPDKNNVRIRTRKRLVEIIDSDYLEFRNLHFFSGSLYAQKSDYLTVEDSKFSFSSDMKASGSHNGMNGGEYSWWTNLVFENINHDSPLILRGHMFPTMENILFRNTAWFHYDLSWPPNTNRNYTAIDGVWKYGKDIWRYITIRDGNSAGFFPGMRSLTEYIRIENVFGVGDNSSIQRNSTSADSSTTRYVWVINGPDWNGIRLNSACGGTYADLHHIVSTGQRRGFRLKGDYHEAYHLLAYENATWDLYMSTDKYCGPDKKGEKVPGNTNSSLKNTAVDFAVLCSAIDCGNDSYEVDPNPVNLDTSGIYYAQAHVEQKPYYSVGPEFENSWSKYKAYSDEKLLEEYTVGPLKNRIQNYDFRPKKGSVLIDGGVVIEGINDGTDKNFNHPPSFPGQNRKFIGDAPDIGAYEYGDSVYWIPGYRYPHPSVPIPSDGATDISLEYGIAWNYPYKKDYTNVTATVTISGPGVSRTETFQYPNNVLFETFELGGTYHWSVTVDGVSGPTWKFTVIDKALPLNDLSIDPTISAIQPKINDSNLRLSNNRMAFMRFDLPSSINRSYRIDLSLIPNKIYSLNGGIILYRYDYKGWNESIGSKNIGLVDKTLLTPIDTLISITEDSLISIDMSNSIEPNGEISFALGISIQGDSLSFYSSETVLETTKSSRMLELPYLPDKQAWPSLSFSQDSLSVAYDIS</sequence>
<reference evidence="4" key="1">
    <citation type="submission" date="2018-05" db="EMBL/GenBank/DDBJ databases">
        <authorList>
            <person name="Lanie J.A."/>
            <person name="Ng W.-L."/>
            <person name="Kazmierczak K.M."/>
            <person name="Andrzejewski T.M."/>
            <person name="Davidsen T.M."/>
            <person name="Wayne K.J."/>
            <person name="Tettelin H."/>
            <person name="Glass J.I."/>
            <person name="Rusch D."/>
            <person name="Podicherti R."/>
            <person name="Tsui H.-C.T."/>
            <person name="Winkler M.E."/>
        </authorList>
    </citation>
    <scope>NUCLEOTIDE SEQUENCE</scope>
</reference>
<evidence type="ECO:0000256" key="2">
    <source>
        <dbReference type="ARBA" id="ARBA00023157"/>
    </source>
</evidence>
<dbReference type="SUPFAM" id="SSF51126">
    <property type="entry name" value="Pectin lyase-like"/>
    <property type="match status" value="1"/>
</dbReference>
<dbReference type="SUPFAM" id="SSF49899">
    <property type="entry name" value="Concanavalin A-like lectins/glucanases"/>
    <property type="match status" value="1"/>
</dbReference>
<evidence type="ECO:0000313" key="4">
    <source>
        <dbReference type="EMBL" id="SVA44522.1"/>
    </source>
</evidence>
<dbReference type="InterPro" id="IPR006558">
    <property type="entry name" value="LamG-like"/>
</dbReference>
<name>A0A381VWA2_9ZZZZ</name>
<dbReference type="AlphaFoldDB" id="A0A381VWA2"/>
<protein>
    <recommendedName>
        <fullName evidence="3">LamG-like jellyroll fold domain-containing protein</fullName>
    </recommendedName>
</protein>
<evidence type="ECO:0000259" key="3">
    <source>
        <dbReference type="SMART" id="SM00560"/>
    </source>
</evidence>
<dbReference type="InterPro" id="IPR013320">
    <property type="entry name" value="ConA-like_dom_sf"/>
</dbReference>
<keyword evidence="1" id="KW-0732">Signal</keyword>
<dbReference type="InterPro" id="IPR011050">
    <property type="entry name" value="Pectin_lyase_fold/virulence"/>
</dbReference>
<feature type="non-terminal residue" evidence="4">
    <location>
        <position position="1112"/>
    </location>
</feature>
<evidence type="ECO:0000256" key="1">
    <source>
        <dbReference type="ARBA" id="ARBA00022729"/>
    </source>
</evidence>
<feature type="domain" description="LamG-like jellyroll fold" evidence="3">
    <location>
        <begin position="51"/>
        <end position="180"/>
    </location>
</feature>
<keyword evidence="2" id="KW-1015">Disulfide bond</keyword>
<accession>A0A381VWA2</accession>
<dbReference type="SMART" id="SM00560">
    <property type="entry name" value="LamGL"/>
    <property type="match status" value="1"/>
</dbReference>